<accession>A0ABD3B512</accession>
<dbReference type="Proteomes" id="UP001630127">
    <property type="component" value="Unassembled WGS sequence"/>
</dbReference>
<protein>
    <submittedName>
        <fullName evidence="2">Uncharacterized protein</fullName>
    </submittedName>
</protein>
<feature type="region of interest" description="Disordered" evidence="1">
    <location>
        <begin position="1"/>
        <end position="21"/>
    </location>
</feature>
<dbReference type="EMBL" id="JBJUIK010000001">
    <property type="protein sequence ID" value="KAL3538613.1"/>
    <property type="molecule type" value="Genomic_DNA"/>
</dbReference>
<feature type="compositionally biased region" description="Acidic residues" evidence="1">
    <location>
        <begin position="1"/>
        <end position="10"/>
    </location>
</feature>
<comment type="caution">
    <text evidence="2">The sequence shown here is derived from an EMBL/GenBank/DDBJ whole genome shotgun (WGS) entry which is preliminary data.</text>
</comment>
<name>A0ABD3B512_9GENT</name>
<evidence type="ECO:0000313" key="3">
    <source>
        <dbReference type="Proteomes" id="UP001630127"/>
    </source>
</evidence>
<organism evidence="2 3">
    <name type="scientific">Cinchona calisaya</name>
    <dbReference type="NCBI Taxonomy" id="153742"/>
    <lineage>
        <taxon>Eukaryota</taxon>
        <taxon>Viridiplantae</taxon>
        <taxon>Streptophyta</taxon>
        <taxon>Embryophyta</taxon>
        <taxon>Tracheophyta</taxon>
        <taxon>Spermatophyta</taxon>
        <taxon>Magnoliopsida</taxon>
        <taxon>eudicotyledons</taxon>
        <taxon>Gunneridae</taxon>
        <taxon>Pentapetalae</taxon>
        <taxon>asterids</taxon>
        <taxon>lamiids</taxon>
        <taxon>Gentianales</taxon>
        <taxon>Rubiaceae</taxon>
        <taxon>Cinchonoideae</taxon>
        <taxon>Cinchoneae</taxon>
        <taxon>Cinchona</taxon>
    </lineage>
</organism>
<reference evidence="2 3" key="1">
    <citation type="submission" date="2024-11" db="EMBL/GenBank/DDBJ databases">
        <title>A near-complete genome assembly of Cinchona calisaya.</title>
        <authorList>
            <person name="Lian D.C."/>
            <person name="Zhao X.W."/>
            <person name="Wei L."/>
        </authorList>
    </citation>
    <scope>NUCLEOTIDE SEQUENCE [LARGE SCALE GENOMIC DNA]</scope>
    <source>
        <tissue evidence="2">Nenye</tissue>
    </source>
</reference>
<sequence length="77" mass="8778">MNDFDGDDTQEISPSRAKGVSINMLEAELEEPPVDNDIECSNSEQAEGYEKIEEDVDLESFRRKVIGLIDEDDEWLN</sequence>
<evidence type="ECO:0000256" key="1">
    <source>
        <dbReference type="SAM" id="MobiDB-lite"/>
    </source>
</evidence>
<keyword evidence="3" id="KW-1185">Reference proteome</keyword>
<evidence type="ECO:0000313" key="2">
    <source>
        <dbReference type="EMBL" id="KAL3538613.1"/>
    </source>
</evidence>
<dbReference type="AlphaFoldDB" id="A0ABD3B512"/>
<gene>
    <name evidence="2" type="ORF">ACH5RR_001979</name>
</gene>
<proteinExistence type="predicted"/>